<sequence>MKNSTWKQLLTQIHSSGRRCVLAITGGGGQAIGKLLSTPGGSNSLLEAVVPYSLSALSEFLGGEPDQACSEPTARAMAMAAWMRAKVLAPAADPHMLVGIGTTASLVSNSPKRGEHRIHVALQTANQTTSLSLKLVKAKRTRQQEERLAAKLLLVALGEACGANTAACRHSLEQRLMQGEQILRRHQEAESKWTELLLGEQSFVQWPRGVSEQLPSAIFPGAFHPLHQGHRRMAEIAAKLTESEVVYELSITNVDKPPLDFVEIADRLAGIEKNDPGSRVLLTTASTFIKKAALLAGCTFVVGVDTLQRIADPRYYGNDQIKRDSAIHQIATADCHFLVFGRQVEGKFCSLGDLQLPNDLLRLCTEVPASEFREDVSSTELRRDP</sequence>
<reference evidence="2 3" key="1">
    <citation type="submission" date="2019-02" db="EMBL/GenBank/DDBJ databases">
        <title>Deep-cultivation of Planctomycetes and their phenomic and genomic characterization uncovers novel biology.</title>
        <authorList>
            <person name="Wiegand S."/>
            <person name="Jogler M."/>
            <person name="Boedeker C."/>
            <person name="Pinto D."/>
            <person name="Vollmers J."/>
            <person name="Rivas-Marin E."/>
            <person name="Kohn T."/>
            <person name="Peeters S.H."/>
            <person name="Heuer A."/>
            <person name="Rast P."/>
            <person name="Oberbeckmann S."/>
            <person name="Bunk B."/>
            <person name="Jeske O."/>
            <person name="Meyerdierks A."/>
            <person name="Storesund J.E."/>
            <person name="Kallscheuer N."/>
            <person name="Luecker S."/>
            <person name="Lage O.M."/>
            <person name="Pohl T."/>
            <person name="Merkel B.J."/>
            <person name="Hornburger P."/>
            <person name="Mueller R.-W."/>
            <person name="Bruemmer F."/>
            <person name="Labrenz M."/>
            <person name="Spormann A.M."/>
            <person name="Op Den Camp H."/>
            <person name="Overmann J."/>
            <person name="Amann R."/>
            <person name="Jetten M.S.M."/>
            <person name="Mascher T."/>
            <person name="Medema M.H."/>
            <person name="Devos D.P."/>
            <person name="Kaster A.-K."/>
            <person name="Ovreas L."/>
            <person name="Rohde M."/>
            <person name="Galperin M.Y."/>
            <person name="Jogler C."/>
        </authorList>
    </citation>
    <scope>NUCLEOTIDE SEQUENCE [LARGE SCALE GENOMIC DNA]</scope>
    <source>
        <strain evidence="2 3">Pla144</strain>
    </source>
</reference>
<dbReference type="GO" id="GO:0005737">
    <property type="term" value="C:cytoplasm"/>
    <property type="evidence" value="ECO:0007669"/>
    <property type="project" value="TreeGrafter"/>
</dbReference>
<dbReference type="PANTHER" id="PTHR31285:SF0">
    <property type="entry name" value="NICOTINAMIDE MONONUCLEOTIDE ADENYLYLTRANSFERASE"/>
    <property type="match status" value="1"/>
</dbReference>
<dbReference type="InterPro" id="IPR004821">
    <property type="entry name" value="Cyt_trans-like"/>
</dbReference>
<name>A0A5C6D2L1_9BACT</name>
<dbReference type="Gene3D" id="3.90.950.20">
    <property type="entry name" value="CinA-like"/>
    <property type="match status" value="1"/>
</dbReference>
<evidence type="ECO:0000259" key="1">
    <source>
        <dbReference type="Pfam" id="PF01467"/>
    </source>
</evidence>
<dbReference type="Gene3D" id="3.40.50.620">
    <property type="entry name" value="HUPs"/>
    <property type="match status" value="1"/>
</dbReference>
<protein>
    <submittedName>
        <fullName evidence="2">Cytidylyltransferase</fullName>
    </submittedName>
</protein>
<dbReference type="AlphaFoldDB" id="A0A5C6D2L1"/>
<dbReference type="Pfam" id="PF01467">
    <property type="entry name" value="CTP_transf_like"/>
    <property type="match status" value="1"/>
</dbReference>
<keyword evidence="2" id="KW-0548">Nucleotidyltransferase</keyword>
<dbReference type="EMBL" id="SJPS01000001">
    <property type="protein sequence ID" value="TWU29446.1"/>
    <property type="molecule type" value="Genomic_DNA"/>
</dbReference>
<keyword evidence="3" id="KW-1185">Reference proteome</keyword>
<proteinExistence type="predicted"/>
<dbReference type="SUPFAM" id="SSF52374">
    <property type="entry name" value="Nucleotidylyl transferase"/>
    <property type="match status" value="1"/>
</dbReference>
<evidence type="ECO:0000313" key="3">
    <source>
        <dbReference type="Proteomes" id="UP000318437"/>
    </source>
</evidence>
<comment type="caution">
    <text evidence="2">The sequence shown here is derived from an EMBL/GenBank/DDBJ whole genome shotgun (WGS) entry which is preliminary data.</text>
</comment>
<dbReference type="InterPro" id="IPR036653">
    <property type="entry name" value="CinA-like_C"/>
</dbReference>
<accession>A0A5C6D2L1</accession>
<dbReference type="OrthoDB" id="156876at2"/>
<dbReference type="GO" id="GO:0000309">
    <property type="term" value="F:nicotinamide-nucleotide adenylyltransferase activity"/>
    <property type="evidence" value="ECO:0007669"/>
    <property type="project" value="TreeGrafter"/>
</dbReference>
<dbReference type="InterPro" id="IPR014729">
    <property type="entry name" value="Rossmann-like_a/b/a_fold"/>
</dbReference>
<evidence type="ECO:0000313" key="2">
    <source>
        <dbReference type="EMBL" id="TWU29446.1"/>
    </source>
</evidence>
<dbReference type="PANTHER" id="PTHR31285">
    <property type="entry name" value="NICOTINAMIDE MONONUCLEOTIDE ADENYLYLTRANSFERASE"/>
    <property type="match status" value="1"/>
</dbReference>
<dbReference type="GO" id="GO:0016887">
    <property type="term" value="F:ATP hydrolysis activity"/>
    <property type="evidence" value="ECO:0007669"/>
    <property type="project" value="TreeGrafter"/>
</dbReference>
<dbReference type="SUPFAM" id="SSF142433">
    <property type="entry name" value="CinA-like"/>
    <property type="match status" value="1"/>
</dbReference>
<feature type="domain" description="Cytidyltransferase-like" evidence="1">
    <location>
        <begin position="218"/>
        <end position="383"/>
    </location>
</feature>
<dbReference type="RefSeq" id="WP_146447473.1">
    <property type="nucleotide sequence ID" value="NZ_SJPS01000001.1"/>
</dbReference>
<keyword evidence="2" id="KW-0808">Transferase</keyword>
<dbReference type="Proteomes" id="UP000318437">
    <property type="component" value="Unassembled WGS sequence"/>
</dbReference>
<organism evidence="2 3">
    <name type="scientific">Bythopirellula polymerisocia</name>
    <dbReference type="NCBI Taxonomy" id="2528003"/>
    <lineage>
        <taxon>Bacteria</taxon>
        <taxon>Pseudomonadati</taxon>
        <taxon>Planctomycetota</taxon>
        <taxon>Planctomycetia</taxon>
        <taxon>Pirellulales</taxon>
        <taxon>Lacipirellulaceae</taxon>
        <taxon>Bythopirellula</taxon>
    </lineage>
</organism>
<gene>
    <name evidence="2" type="ORF">Pla144_02240</name>
</gene>